<dbReference type="EMBL" id="JAHCLR010000036">
    <property type="protein sequence ID" value="MBS9535124.1"/>
    <property type="molecule type" value="Genomic_DNA"/>
</dbReference>
<evidence type="ECO:0000313" key="2">
    <source>
        <dbReference type="EMBL" id="MBS9535124.1"/>
    </source>
</evidence>
<feature type="transmembrane region" description="Helical" evidence="1">
    <location>
        <begin position="205"/>
        <end position="223"/>
    </location>
</feature>
<reference evidence="2 3" key="1">
    <citation type="submission" date="2021-05" db="EMBL/GenBank/DDBJ databases">
        <title>Mycobacterium acidophilum sp. nov., an extremely acid-tolerant member of the genus Mycobacterium.</title>
        <authorList>
            <person name="Xia J."/>
        </authorList>
    </citation>
    <scope>NUCLEOTIDE SEQUENCE [LARGE SCALE GENOMIC DNA]</scope>
    <source>
        <strain evidence="2 3">M1</strain>
    </source>
</reference>
<keyword evidence="3" id="KW-1185">Reference proteome</keyword>
<evidence type="ECO:0008006" key="4">
    <source>
        <dbReference type="Google" id="ProtNLM"/>
    </source>
</evidence>
<keyword evidence="1" id="KW-1133">Transmembrane helix</keyword>
<keyword evidence="1" id="KW-0472">Membrane</keyword>
<feature type="transmembrane region" description="Helical" evidence="1">
    <location>
        <begin position="176"/>
        <end position="199"/>
    </location>
</feature>
<keyword evidence="1" id="KW-0812">Transmembrane</keyword>
<sequence length="247" mass="27034">MVSVLVVATLAAVAYSLWVRRDTWWTRWEVGITVGLALEGVALLLLSPWGTSTFGPPLHRAVGLWNVGHLLGWLCVIPAIIANTYHVLVRMVDPAQARAVLRRHLRVPVLLGLVLMVTTFVIADEEALAHGFGAADTSGWFDAFWVVTGSLLIFLSGYATRVLLPLKADPRARETYRLYQASTVFAVAAFAIQMVAVWFDFRADIAVWSGVALSVSVFAIGSARSWQAKAAWFSPNRSTNRLKGDVG</sequence>
<accession>A0ABS5RLR9</accession>
<organism evidence="2 3">
    <name type="scientific">Mycolicibacter acidiphilus</name>
    <dbReference type="NCBI Taxonomy" id="2835306"/>
    <lineage>
        <taxon>Bacteria</taxon>
        <taxon>Bacillati</taxon>
        <taxon>Actinomycetota</taxon>
        <taxon>Actinomycetes</taxon>
        <taxon>Mycobacteriales</taxon>
        <taxon>Mycobacteriaceae</taxon>
        <taxon>Mycolicibacter</taxon>
    </lineage>
</organism>
<feature type="transmembrane region" description="Helical" evidence="1">
    <location>
        <begin position="104"/>
        <end position="123"/>
    </location>
</feature>
<name>A0ABS5RLR9_9MYCO</name>
<feature type="transmembrane region" description="Helical" evidence="1">
    <location>
        <begin position="70"/>
        <end position="92"/>
    </location>
</feature>
<evidence type="ECO:0000313" key="3">
    <source>
        <dbReference type="Proteomes" id="UP001519535"/>
    </source>
</evidence>
<feature type="transmembrane region" description="Helical" evidence="1">
    <location>
        <begin position="143"/>
        <end position="164"/>
    </location>
</feature>
<proteinExistence type="predicted"/>
<evidence type="ECO:0000256" key="1">
    <source>
        <dbReference type="SAM" id="Phobius"/>
    </source>
</evidence>
<dbReference type="RefSeq" id="WP_214093986.1">
    <property type="nucleotide sequence ID" value="NZ_JAHCLR010000036.1"/>
</dbReference>
<gene>
    <name evidence="2" type="ORF">KIH27_16170</name>
</gene>
<dbReference type="Proteomes" id="UP001519535">
    <property type="component" value="Unassembled WGS sequence"/>
</dbReference>
<comment type="caution">
    <text evidence="2">The sequence shown here is derived from an EMBL/GenBank/DDBJ whole genome shotgun (WGS) entry which is preliminary data.</text>
</comment>
<protein>
    <recommendedName>
        <fullName evidence="4">GP55 protein</fullName>
    </recommendedName>
</protein>